<feature type="signal peptide" evidence="1">
    <location>
        <begin position="1"/>
        <end position="20"/>
    </location>
</feature>
<gene>
    <name evidence="2" type="ORF">HIV01_012215</name>
</gene>
<name>A0ABX7R788_9GAMM</name>
<sequence>MKKELVLAALLAAAPFTAFAGSLNYSYVEGGYAHLAQDDVFSFRRARFLSARPEDVKSDGFFGAVSVAVGESFYGFGSVRRGTDTVEVQVYDTFMGRVSYTYDADVTVTRLNLGAGYHYGLSDSTDLLAEVSAIDTDLDIEDESEDDGGYPNGFGGRVSVGVRSALTDAFEIWGKGNYTSGEFYDSELSASVGMQYRFGPTWGITGEIESGSSYSQYTLGVRASF</sequence>
<organism evidence="2 3">
    <name type="scientific">Lysobacter arenosi</name>
    <dbReference type="NCBI Taxonomy" id="2795387"/>
    <lineage>
        <taxon>Bacteria</taxon>
        <taxon>Pseudomonadati</taxon>
        <taxon>Pseudomonadota</taxon>
        <taxon>Gammaproteobacteria</taxon>
        <taxon>Lysobacterales</taxon>
        <taxon>Lysobacteraceae</taxon>
        <taxon>Lysobacter</taxon>
    </lineage>
</organism>
<protein>
    <recommendedName>
        <fullName evidence="4">Outer membrane protein beta-barrel domain-containing protein</fullName>
    </recommendedName>
</protein>
<dbReference type="Gene3D" id="2.40.128.130">
    <property type="entry name" value="Autotransporter beta-domain"/>
    <property type="match status" value="1"/>
</dbReference>
<evidence type="ECO:0000256" key="1">
    <source>
        <dbReference type="SAM" id="SignalP"/>
    </source>
</evidence>
<proteinExistence type="predicted"/>
<dbReference type="InterPro" id="IPR036709">
    <property type="entry name" value="Autotransporte_beta_dom_sf"/>
</dbReference>
<evidence type="ECO:0000313" key="2">
    <source>
        <dbReference type="EMBL" id="QSX73983.1"/>
    </source>
</evidence>
<feature type="chain" id="PRO_5045973267" description="Outer membrane protein beta-barrel domain-containing protein" evidence="1">
    <location>
        <begin position="21"/>
        <end position="225"/>
    </location>
</feature>
<dbReference type="EMBL" id="CP071517">
    <property type="protein sequence ID" value="QSX73983.1"/>
    <property type="molecule type" value="Genomic_DNA"/>
</dbReference>
<evidence type="ECO:0008006" key="4">
    <source>
        <dbReference type="Google" id="ProtNLM"/>
    </source>
</evidence>
<dbReference type="Proteomes" id="UP000663400">
    <property type="component" value="Chromosome"/>
</dbReference>
<keyword evidence="3" id="KW-1185">Reference proteome</keyword>
<accession>A0ABX7R788</accession>
<dbReference type="RefSeq" id="WP_200607472.1">
    <property type="nucleotide sequence ID" value="NZ_CP071517.1"/>
</dbReference>
<reference evidence="2 3" key="1">
    <citation type="submission" date="2021-02" db="EMBL/GenBank/DDBJ databases">
        <title>Lysobacter arenosi sp. nov., isolated from soil of gangwondo yeongwol, south Korea.</title>
        <authorList>
            <person name="Kim K.R."/>
            <person name="Kim K.H."/>
            <person name="Jeon C.O."/>
        </authorList>
    </citation>
    <scope>NUCLEOTIDE SEQUENCE [LARGE SCALE GENOMIC DNA]</scope>
    <source>
        <strain evidence="2 3">R7</strain>
    </source>
</reference>
<evidence type="ECO:0000313" key="3">
    <source>
        <dbReference type="Proteomes" id="UP000663400"/>
    </source>
</evidence>
<keyword evidence="1" id="KW-0732">Signal</keyword>